<reference evidence="1" key="1">
    <citation type="submission" date="2021-02" db="EMBL/GenBank/DDBJ databases">
        <authorList>
            <person name="Nowell W R."/>
        </authorList>
    </citation>
    <scope>NUCLEOTIDE SEQUENCE</scope>
</reference>
<protein>
    <submittedName>
        <fullName evidence="1">Uncharacterized protein</fullName>
    </submittedName>
</protein>
<proteinExistence type="predicted"/>
<evidence type="ECO:0000313" key="1">
    <source>
        <dbReference type="EMBL" id="CAF4736420.1"/>
    </source>
</evidence>
<sequence length="61" mass="7132">MLSIFNPMTWRWAAQQQVEITVSNNTKNDECEVVIKGRDSQNKLVQKEFRSFIGWLKDCAV</sequence>
<accession>A0A8S3APB9</accession>
<feature type="non-terminal residue" evidence="1">
    <location>
        <position position="61"/>
    </location>
</feature>
<dbReference type="EMBL" id="CAJOBH010126343">
    <property type="protein sequence ID" value="CAF4736420.1"/>
    <property type="molecule type" value="Genomic_DNA"/>
</dbReference>
<name>A0A8S3APB9_9BILA</name>
<gene>
    <name evidence="1" type="ORF">BYL167_LOCUS45493</name>
</gene>
<dbReference type="AlphaFoldDB" id="A0A8S3APB9"/>
<comment type="caution">
    <text evidence="1">The sequence shown here is derived from an EMBL/GenBank/DDBJ whole genome shotgun (WGS) entry which is preliminary data.</text>
</comment>
<organism evidence="1 2">
    <name type="scientific">Rotaria magnacalcarata</name>
    <dbReference type="NCBI Taxonomy" id="392030"/>
    <lineage>
        <taxon>Eukaryota</taxon>
        <taxon>Metazoa</taxon>
        <taxon>Spiralia</taxon>
        <taxon>Gnathifera</taxon>
        <taxon>Rotifera</taxon>
        <taxon>Eurotatoria</taxon>
        <taxon>Bdelloidea</taxon>
        <taxon>Philodinida</taxon>
        <taxon>Philodinidae</taxon>
        <taxon>Rotaria</taxon>
    </lineage>
</organism>
<evidence type="ECO:0000313" key="2">
    <source>
        <dbReference type="Proteomes" id="UP000681967"/>
    </source>
</evidence>
<dbReference type="Proteomes" id="UP000681967">
    <property type="component" value="Unassembled WGS sequence"/>
</dbReference>